<evidence type="ECO:0000313" key="3">
    <source>
        <dbReference type="EMBL" id="CAE8605450.1"/>
    </source>
</evidence>
<dbReference type="AlphaFoldDB" id="A0A813F5L7"/>
<evidence type="ECO:0000313" key="4">
    <source>
        <dbReference type="Proteomes" id="UP000654075"/>
    </source>
</evidence>
<dbReference type="InterPro" id="IPR018962">
    <property type="entry name" value="DUF1995"/>
</dbReference>
<dbReference type="Proteomes" id="UP000654075">
    <property type="component" value="Unassembled WGS sequence"/>
</dbReference>
<dbReference type="OrthoDB" id="427243at2759"/>
<sequence length="224" mass="24975">AVSPPDRLRDSGIEALHQDCLPLAKRFAKSLRSTAELKDVRVSLIDEVGCSSGDLGTLLYRETTDPSQDAAVFFLAGRSFAIKDSSQDFMENMRDRLVVMLNSQDAASTFRVENEGKEFTIGGSGNVESLKRFSRIFNEQTYHYSVSIVNNGQAGFVTALFRAYPFPWEVFVESEDGGDLVRIAELEEKPTVEQIRELTIQYQAESELSEAAKMVSLRDPDLDS</sequence>
<protein>
    <recommendedName>
        <fullName evidence="1">DUF1995 domain-containing protein</fullName>
    </recommendedName>
</protein>
<evidence type="ECO:0000259" key="1">
    <source>
        <dbReference type="Pfam" id="PF09353"/>
    </source>
</evidence>
<comment type="caution">
    <text evidence="3">The sequence shown here is derived from an EMBL/GenBank/DDBJ whole genome shotgun (WGS) entry which is preliminary data.</text>
</comment>
<gene>
    <name evidence="2" type="ORF">PGLA1383_LOCUS17150</name>
    <name evidence="3" type="ORF">PGLA1383_LOCUS23564</name>
</gene>
<feature type="domain" description="DUF1995" evidence="1">
    <location>
        <begin position="70"/>
        <end position="196"/>
    </location>
</feature>
<keyword evidence="4" id="KW-1185">Reference proteome</keyword>
<dbReference type="Pfam" id="PF09353">
    <property type="entry name" value="DUF1995"/>
    <property type="match status" value="1"/>
</dbReference>
<evidence type="ECO:0000313" key="2">
    <source>
        <dbReference type="EMBL" id="CAE8598749.1"/>
    </source>
</evidence>
<name>A0A813F5L7_POLGL</name>
<accession>A0A813F5L7</accession>
<proteinExistence type="predicted"/>
<reference evidence="3" key="1">
    <citation type="submission" date="2021-02" db="EMBL/GenBank/DDBJ databases">
        <authorList>
            <person name="Dougan E. K."/>
            <person name="Rhodes N."/>
            <person name="Thang M."/>
            <person name="Chan C."/>
        </authorList>
    </citation>
    <scope>NUCLEOTIDE SEQUENCE</scope>
</reference>
<dbReference type="EMBL" id="CAJNNV010017857">
    <property type="protein sequence ID" value="CAE8605450.1"/>
    <property type="molecule type" value="Genomic_DNA"/>
</dbReference>
<feature type="non-terminal residue" evidence="3">
    <location>
        <position position="1"/>
    </location>
</feature>
<dbReference type="EMBL" id="CAJNNV010010539">
    <property type="protein sequence ID" value="CAE8598749.1"/>
    <property type="molecule type" value="Genomic_DNA"/>
</dbReference>
<organism evidence="3 4">
    <name type="scientific">Polarella glacialis</name>
    <name type="common">Dinoflagellate</name>
    <dbReference type="NCBI Taxonomy" id="89957"/>
    <lineage>
        <taxon>Eukaryota</taxon>
        <taxon>Sar</taxon>
        <taxon>Alveolata</taxon>
        <taxon>Dinophyceae</taxon>
        <taxon>Suessiales</taxon>
        <taxon>Suessiaceae</taxon>
        <taxon>Polarella</taxon>
    </lineage>
</organism>